<proteinExistence type="predicted"/>
<gene>
    <name evidence="1" type="ORF">Krac_4728</name>
</gene>
<keyword evidence="2" id="KW-1185">Reference proteome</keyword>
<accession>D6TTI2</accession>
<dbReference type="InParanoid" id="D6TTI2"/>
<evidence type="ECO:0000313" key="1">
    <source>
        <dbReference type="EMBL" id="EFH83733.1"/>
    </source>
</evidence>
<dbReference type="AlphaFoldDB" id="D6TTI2"/>
<dbReference type="EMBL" id="ADVG01000003">
    <property type="protein sequence ID" value="EFH83733.1"/>
    <property type="molecule type" value="Genomic_DNA"/>
</dbReference>
<name>D6TTI2_KTERA</name>
<sequence length="36" mass="4101">MADTGIRKEASTYKGTILTARSVPPYISAYFPYHYM</sequence>
<dbReference type="Proteomes" id="UP000004508">
    <property type="component" value="Unassembled WGS sequence"/>
</dbReference>
<evidence type="ECO:0000313" key="2">
    <source>
        <dbReference type="Proteomes" id="UP000004508"/>
    </source>
</evidence>
<comment type="caution">
    <text evidence="1">The sequence shown here is derived from an EMBL/GenBank/DDBJ whole genome shotgun (WGS) entry which is preliminary data.</text>
</comment>
<reference evidence="1 2" key="1">
    <citation type="journal article" date="2011" name="Stand. Genomic Sci.">
        <title>Non-contiguous finished genome sequence and contextual data of the filamentous soil bacterium Ktedonobacter racemifer type strain (SOSP1-21).</title>
        <authorList>
            <person name="Chang Y.J."/>
            <person name="Land M."/>
            <person name="Hauser L."/>
            <person name="Chertkov O."/>
            <person name="Del Rio T.G."/>
            <person name="Nolan M."/>
            <person name="Copeland A."/>
            <person name="Tice H."/>
            <person name="Cheng J.F."/>
            <person name="Lucas S."/>
            <person name="Han C."/>
            <person name="Goodwin L."/>
            <person name="Pitluck S."/>
            <person name="Ivanova N."/>
            <person name="Ovchinikova G."/>
            <person name="Pati A."/>
            <person name="Chen A."/>
            <person name="Palaniappan K."/>
            <person name="Mavromatis K."/>
            <person name="Liolios K."/>
            <person name="Brettin T."/>
            <person name="Fiebig A."/>
            <person name="Rohde M."/>
            <person name="Abt B."/>
            <person name="Goker M."/>
            <person name="Detter J.C."/>
            <person name="Woyke T."/>
            <person name="Bristow J."/>
            <person name="Eisen J.A."/>
            <person name="Markowitz V."/>
            <person name="Hugenholtz P."/>
            <person name="Kyrpides N.C."/>
            <person name="Klenk H.P."/>
            <person name="Lapidus A."/>
        </authorList>
    </citation>
    <scope>NUCLEOTIDE SEQUENCE [LARGE SCALE GENOMIC DNA]</scope>
    <source>
        <strain evidence="2">DSM 44963</strain>
    </source>
</reference>
<protein>
    <submittedName>
        <fullName evidence="1">Uncharacterized protein</fullName>
    </submittedName>
</protein>
<dbReference type="STRING" id="485913.Krac_4728"/>
<organism evidence="1 2">
    <name type="scientific">Ktedonobacter racemifer DSM 44963</name>
    <dbReference type="NCBI Taxonomy" id="485913"/>
    <lineage>
        <taxon>Bacteria</taxon>
        <taxon>Bacillati</taxon>
        <taxon>Chloroflexota</taxon>
        <taxon>Ktedonobacteria</taxon>
        <taxon>Ktedonobacterales</taxon>
        <taxon>Ktedonobacteraceae</taxon>
        <taxon>Ktedonobacter</taxon>
    </lineage>
</organism>